<dbReference type="OrthoDB" id="515108at2"/>
<name>E8X3H7_GRATM</name>
<dbReference type="AlphaFoldDB" id="E8X3H7"/>
<evidence type="ECO:0000313" key="2">
    <source>
        <dbReference type="Proteomes" id="UP000000343"/>
    </source>
</evidence>
<keyword evidence="2" id="KW-1185">Reference proteome</keyword>
<organism evidence="2">
    <name type="scientific">Granulicella tundricola (strain ATCC BAA-1859 / DSM 23138 / MP5ACTX9)</name>
    <dbReference type="NCBI Taxonomy" id="1198114"/>
    <lineage>
        <taxon>Bacteria</taxon>
        <taxon>Pseudomonadati</taxon>
        <taxon>Acidobacteriota</taxon>
        <taxon>Terriglobia</taxon>
        <taxon>Terriglobales</taxon>
        <taxon>Acidobacteriaceae</taxon>
        <taxon>Granulicella</taxon>
    </lineage>
</organism>
<dbReference type="InterPro" id="IPR022789">
    <property type="entry name" value="ParD"/>
</dbReference>
<dbReference type="SUPFAM" id="SSF47598">
    <property type="entry name" value="Ribbon-helix-helix"/>
    <property type="match status" value="1"/>
</dbReference>
<dbReference type="eggNOG" id="COG3609">
    <property type="taxonomic scope" value="Bacteria"/>
</dbReference>
<dbReference type="STRING" id="1198114.AciX9_1105"/>
<dbReference type="KEGG" id="acm:AciX9_1105"/>
<gene>
    <name evidence="1" type="ordered locus">AciX9_1105</name>
</gene>
<sequence length="85" mass="9740">MANTISITLPDSIKAYVDAQIEAGFFGNLSDYFRELALDDRDRHLARLEDRLVEAIKSEPITFTDEEWENGDLIALGRERLARLK</sequence>
<evidence type="ECO:0000313" key="1">
    <source>
        <dbReference type="EMBL" id="ADW68168.1"/>
    </source>
</evidence>
<proteinExistence type="predicted"/>
<dbReference type="InterPro" id="IPR010985">
    <property type="entry name" value="Ribbon_hlx_hlx"/>
</dbReference>
<dbReference type="GO" id="GO:0006355">
    <property type="term" value="P:regulation of DNA-templated transcription"/>
    <property type="evidence" value="ECO:0007669"/>
    <property type="project" value="InterPro"/>
</dbReference>
<dbReference type="PaxDb" id="1198114-AciX9_1105"/>
<reference evidence="2" key="1">
    <citation type="submission" date="2011-01" db="EMBL/GenBank/DDBJ databases">
        <title>Complete sequence of chromosome of Acidobacterium sp. MP5ACTX9.</title>
        <authorList>
            <consortium name="US DOE Joint Genome Institute"/>
            <person name="Lucas S."/>
            <person name="Copeland A."/>
            <person name="Lapidus A."/>
            <person name="Cheng J.-F."/>
            <person name="Goodwin L."/>
            <person name="Pitluck S."/>
            <person name="Teshima H."/>
            <person name="Detter J.C."/>
            <person name="Han C."/>
            <person name="Tapia R."/>
            <person name="Land M."/>
            <person name="Hauser L."/>
            <person name="Kyrpides N."/>
            <person name="Ivanova N."/>
            <person name="Ovchinnikova G."/>
            <person name="Pagani I."/>
            <person name="Rawat S.R."/>
            <person name="Mannisto M."/>
            <person name="Haggblom M.M."/>
            <person name="Woyke T."/>
        </authorList>
    </citation>
    <scope>NUCLEOTIDE SEQUENCE [LARGE SCALE GENOMIC DNA]</scope>
    <source>
        <strain evidence="2">MP5ACTX9</strain>
    </source>
</reference>
<dbReference type="RefSeq" id="WP_013579491.1">
    <property type="nucleotide sequence ID" value="NC_015064.1"/>
</dbReference>
<dbReference type="EMBL" id="CP002480">
    <property type="protein sequence ID" value="ADW68168.1"/>
    <property type="molecule type" value="Genomic_DNA"/>
</dbReference>
<accession>E8X3H7</accession>
<dbReference type="HOGENOM" id="CLU_144805_3_0_0"/>
<protein>
    <submittedName>
        <fullName evidence="1">Transcriptional regulator</fullName>
    </submittedName>
</protein>
<dbReference type="Proteomes" id="UP000000343">
    <property type="component" value="Chromosome"/>
</dbReference>
<dbReference type="Pfam" id="PF03693">
    <property type="entry name" value="ParD_antitoxin"/>
    <property type="match status" value="1"/>
</dbReference>